<protein>
    <recommendedName>
        <fullName evidence="1">Reverse transcriptase domain-containing protein</fullName>
    </recommendedName>
</protein>
<proteinExistence type="predicted"/>
<evidence type="ECO:0000313" key="3">
    <source>
        <dbReference type="Proteomes" id="UP000427281"/>
    </source>
</evidence>
<dbReference type="PROSITE" id="PS50878">
    <property type="entry name" value="RT_POL"/>
    <property type="match status" value="1"/>
</dbReference>
<name>A0A6I6A9K5_9PLAN</name>
<accession>A0A6I6A9K5</accession>
<dbReference type="InterPro" id="IPR000477">
    <property type="entry name" value="RT_dom"/>
</dbReference>
<dbReference type="KEGG" id="gim:F1728_04760"/>
<feature type="domain" description="Reverse transcriptase" evidence="1">
    <location>
        <begin position="1"/>
        <end position="204"/>
    </location>
</feature>
<gene>
    <name evidence="2" type="ORF">F1728_04760</name>
</gene>
<dbReference type="InterPro" id="IPR043502">
    <property type="entry name" value="DNA/RNA_pol_sf"/>
</dbReference>
<dbReference type="EMBL" id="CP043930">
    <property type="protein sequence ID" value="QGQ22045.1"/>
    <property type="molecule type" value="Genomic_DNA"/>
</dbReference>
<dbReference type="Proteomes" id="UP000427281">
    <property type="component" value="Chromosome"/>
</dbReference>
<dbReference type="InterPro" id="IPR043128">
    <property type="entry name" value="Rev_trsase/Diguanyl_cyclase"/>
</dbReference>
<dbReference type="AlphaFoldDB" id="A0A6I6A9K5"/>
<dbReference type="RefSeq" id="WP_155363136.1">
    <property type="nucleotide sequence ID" value="NZ_CP043930.1"/>
</dbReference>
<dbReference type="Gene3D" id="3.30.70.270">
    <property type="match status" value="1"/>
</dbReference>
<reference evidence="2 3" key="1">
    <citation type="submission" date="2019-09" db="EMBL/GenBank/DDBJ databases">
        <title>Gimesia benthica sp. nov., a novel bacterium isolated from deep-sea water of the Northwest Indian Ocean.</title>
        <authorList>
            <person name="Dai X."/>
        </authorList>
    </citation>
    <scope>NUCLEOTIDE SEQUENCE [LARGE SCALE GENOMIC DNA]</scope>
    <source>
        <strain evidence="2 3">E7</strain>
    </source>
</reference>
<organism evidence="2 3">
    <name type="scientific">Gimesia benthica</name>
    <dbReference type="NCBI Taxonomy" id="2608982"/>
    <lineage>
        <taxon>Bacteria</taxon>
        <taxon>Pseudomonadati</taxon>
        <taxon>Planctomycetota</taxon>
        <taxon>Planctomycetia</taxon>
        <taxon>Planctomycetales</taxon>
        <taxon>Planctomycetaceae</taxon>
        <taxon>Gimesia</taxon>
    </lineage>
</organism>
<dbReference type="SUPFAM" id="SSF56672">
    <property type="entry name" value="DNA/RNA polymerases"/>
    <property type="match status" value="1"/>
</dbReference>
<evidence type="ECO:0000259" key="1">
    <source>
        <dbReference type="PROSITE" id="PS50878"/>
    </source>
</evidence>
<evidence type="ECO:0000313" key="2">
    <source>
        <dbReference type="EMBL" id="QGQ22045.1"/>
    </source>
</evidence>
<dbReference type="Pfam" id="PF00078">
    <property type="entry name" value="RVT_1"/>
    <property type="match status" value="1"/>
</dbReference>
<sequence length="309" mass="35525">MPKPDGGLRELELQCIPDRLIAFRLHRVLMPFFNQSLPGPTRSNWALYAELEQQIETRNQYCIVTDDIANCFPWAPIEPTLECHRQIINNPDLLWLIETVIRGHKGQNRTTGLCQGSRYSPAALEFLLHNHLDTLLSAEYRGSRTLYRYVDNLLIVCNNEHDCRQAIQSAEEHLSERGFQLKHNEGPPEDIRDNTRRKILGVIPRWQNGKLHFTIPEDAFQKLETSLNAATLSSHPLSRVQNVTKDWLSAYGPALVAQTVRDVVNKVINLCRNSGFVEITHRNLSQTAAEAYQRWQELRSTVRTSPDRN</sequence>
<keyword evidence="3" id="KW-1185">Reference proteome</keyword>